<organism evidence="2 3">
    <name type="scientific">Cupriavidus taiwanensis</name>
    <dbReference type="NCBI Taxonomy" id="164546"/>
    <lineage>
        <taxon>Bacteria</taxon>
        <taxon>Pseudomonadati</taxon>
        <taxon>Pseudomonadota</taxon>
        <taxon>Betaproteobacteria</taxon>
        <taxon>Burkholderiales</taxon>
        <taxon>Burkholderiaceae</taxon>
        <taxon>Cupriavidus</taxon>
    </lineage>
</organism>
<protein>
    <submittedName>
        <fullName evidence="2">Uncharacterized protein</fullName>
    </submittedName>
</protein>
<name>A0A975WW10_9BURK</name>
<evidence type="ECO:0000313" key="2">
    <source>
        <dbReference type="EMBL" id="SOY46326.1"/>
    </source>
</evidence>
<comment type="caution">
    <text evidence="2">The sequence shown here is derived from an EMBL/GenBank/DDBJ whole genome shotgun (WGS) entry which is preliminary data.</text>
</comment>
<feature type="region of interest" description="Disordered" evidence="1">
    <location>
        <begin position="1"/>
        <end position="56"/>
    </location>
</feature>
<dbReference type="AlphaFoldDB" id="A0A975WW10"/>
<accession>A0A975WW10</accession>
<proteinExistence type="predicted"/>
<feature type="compositionally biased region" description="Basic and acidic residues" evidence="1">
    <location>
        <begin position="27"/>
        <end position="52"/>
    </location>
</feature>
<gene>
    <name evidence="2" type="ORF">CBM2587_A160203</name>
</gene>
<dbReference type="Proteomes" id="UP000256780">
    <property type="component" value="Chromosome CBM2587_a"/>
</dbReference>
<sequence>MVDLRHGGTSFLGKAGSTPGKPGGVCKAREAGGPARDEPRDGARLEAGRTDQPDGDAFQRELFTGLDDDVGEVRVLGNQFDMAAAPLQALDGDVVAQSCHHDLAVGGFAGAAHGEQVAVEDAGVAHAQPAHAQQVIRTFIEDRGVDLVLAVDMLGGQDGAACRHAAYQRQRQLHYAGHRQRELVRQFRIAARHLQADAARRARRQFDHALARQRPQMFFGGIGRGEAELRCDLGASGRKAGAADRVADQIENLLLPGCQGRHGIAVPCRAAGMDDGGYRPLSSIRRAGHCMFKQYAVILYSIGVSASRILRRVAWTPARAADPGCGKPRAPATIQSRFLAAAFSEQHPCALP</sequence>
<evidence type="ECO:0000313" key="3">
    <source>
        <dbReference type="Proteomes" id="UP000256780"/>
    </source>
</evidence>
<evidence type="ECO:0000256" key="1">
    <source>
        <dbReference type="SAM" id="MobiDB-lite"/>
    </source>
</evidence>
<reference evidence="2 3" key="1">
    <citation type="submission" date="2018-01" db="EMBL/GenBank/DDBJ databases">
        <authorList>
            <person name="Clerissi C."/>
        </authorList>
    </citation>
    <scope>NUCLEOTIDE SEQUENCE [LARGE SCALE GENOMIC DNA]</scope>
    <source>
        <strain evidence="2">Cupriavidus sp. LMG 19464</strain>
    </source>
</reference>
<dbReference type="EMBL" id="OFSQ01000008">
    <property type="protein sequence ID" value="SOY46326.1"/>
    <property type="molecule type" value="Genomic_DNA"/>
</dbReference>